<dbReference type="OrthoDB" id="5122687at2"/>
<dbReference type="EMBL" id="RCDB01000003">
    <property type="protein sequence ID" value="RLK47617.1"/>
    <property type="molecule type" value="Genomic_DNA"/>
</dbReference>
<evidence type="ECO:0000256" key="1">
    <source>
        <dbReference type="SAM" id="MobiDB-lite"/>
    </source>
</evidence>
<reference evidence="2 3" key="1">
    <citation type="journal article" date="2015" name="Stand. Genomic Sci.">
        <title>Genomic Encyclopedia of Bacterial and Archaeal Type Strains, Phase III: the genomes of soil and plant-associated and newly described type strains.</title>
        <authorList>
            <person name="Whitman W.B."/>
            <person name="Woyke T."/>
            <person name="Klenk H.P."/>
            <person name="Zhou Y."/>
            <person name="Lilburn T.G."/>
            <person name="Beck B.J."/>
            <person name="De Vos P."/>
            <person name="Vandamme P."/>
            <person name="Eisen J.A."/>
            <person name="Garrity G."/>
            <person name="Hugenholtz P."/>
            <person name="Kyrpides N.C."/>
        </authorList>
    </citation>
    <scope>NUCLEOTIDE SEQUENCE [LARGE SCALE GENOMIC DNA]</scope>
    <source>
        <strain evidence="2 3">S2T63</strain>
    </source>
</reference>
<evidence type="ECO:0000313" key="2">
    <source>
        <dbReference type="EMBL" id="RLK47617.1"/>
    </source>
</evidence>
<feature type="region of interest" description="Disordered" evidence="1">
    <location>
        <begin position="75"/>
        <end position="117"/>
    </location>
</feature>
<proteinExistence type="predicted"/>
<gene>
    <name evidence="2" type="ORF">C7474_2209</name>
</gene>
<evidence type="ECO:0000313" key="3">
    <source>
        <dbReference type="Proteomes" id="UP000273158"/>
    </source>
</evidence>
<dbReference type="Proteomes" id="UP000273158">
    <property type="component" value="Unassembled WGS sequence"/>
</dbReference>
<name>A0A498BXH8_9MICO</name>
<accession>A0A498BXH8</accession>
<comment type="caution">
    <text evidence="2">The sequence shown here is derived from an EMBL/GenBank/DDBJ whole genome shotgun (WGS) entry which is preliminary data.</text>
</comment>
<protein>
    <submittedName>
        <fullName evidence="2">Uncharacterized protein</fullName>
    </submittedName>
</protein>
<dbReference type="RefSeq" id="WP_121059938.1">
    <property type="nucleotide sequence ID" value="NZ_RCDB01000003.1"/>
</dbReference>
<organism evidence="2 3">
    <name type="scientific">Microbacterium telephonicum</name>
    <dbReference type="NCBI Taxonomy" id="1714841"/>
    <lineage>
        <taxon>Bacteria</taxon>
        <taxon>Bacillati</taxon>
        <taxon>Actinomycetota</taxon>
        <taxon>Actinomycetes</taxon>
        <taxon>Micrococcales</taxon>
        <taxon>Microbacteriaceae</taxon>
        <taxon>Microbacterium</taxon>
    </lineage>
</organism>
<sequence length="117" mass="13270">MVYTHHRDALRAAVRAEYKIGLRDVGVLELADLTAWLPAGCVLWQAYGGPLARSREEQALLLIDYRLRQQMWVNGGKKGKAPEYPKDPPLAGERATRDAVNDRKADAYRRRQAKALR</sequence>
<feature type="compositionally biased region" description="Basic and acidic residues" evidence="1">
    <location>
        <begin position="94"/>
        <end position="109"/>
    </location>
</feature>
<keyword evidence="3" id="KW-1185">Reference proteome</keyword>
<dbReference type="AlphaFoldDB" id="A0A498BXH8"/>